<evidence type="ECO:0000313" key="1">
    <source>
        <dbReference type="EMBL" id="CAG8498961.1"/>
    </source>
</evidence>
<reference evidence="1" key="1">
    <citation type="submission" date="2021-06" db="EMBL/GenBank/DDBJ databases">
        <authorList>
            <person name="Kallberg Y."/>
            <person name="Tangrot J."/>
            <person name="Rosling A."/>
        </authorList>
    </citation>
    <scope>NUCLEOTIDE SEQUENCE</scope>
    <source>
        <strain evidence="1">IL203A</strain>
    </source>
</reference>
<proteinExistence type="predicted"/>
<evidence type="ECO:0000313" key="2">
    <source>
        <dbReference type="Proteomes" id="UP000789702"/>
    </source>
</evidence>
<sequence length="587" mass="67804">KGSTGSRVKETSAIDLGPENGKPYLMYLSSSEEVNNHEPVLVKVDMAAFTDAYDEVKRLSNINNDKKLAKNEVASLFTYFNNSVKLPCVEKALNKSEDDDIKLTYLRIYLGDILTYQFSQMNDRSTSELTKVIEKISDRNSALFTEFLQVVNRNSALIDRNPELFSELSQVVKKNSASIDKNSELIDKNLEVLDRNLEIMEQSLLVLIRLDRNSRPIGRNNETATVTRAKAYQSTSFVKVDEDYFLNMNNSYLEDDIQDWFNKLMTNLPKFAKKLVVKDTHTNAYLDGLKPDLSVFMEEDVENDVYLTMSVLTLLEVKRRKGTSVLLNEDKGQVLNYIRVLIDQQPLREHFVVFLSDGFYFYVMAYDRKVNQYFEFTTNFKTGLQLFWVLLNFSSPLTNVQGPRSVMFLYEIDWNNTPSVIKVFKSGYSSETEVSALKFLNENYFENVPQYVAHDDSSPDVRPENILLNSNYDTLILADWGSSIRHTHGGMVNYEGTITFASPNVLKNNFNRYVPKASDDLHSFVRTVYILRNPSKFPTTSDENFELKAKVIREFWNDMLDAKLKGPFWTENEDYEALRKCCYVFKK</sequence>
<comment type="caution">
    <text evidence="1">The sequence shown here is derived from an EMBL/GenBank/DDBJ whole genome shotgun (WGS) entry which is preliminary data.</text>
</comment>
<dbReference type="EMBL" id="CAJVPU010002315">
    <property type="protein sequence ID" value="CAG8498961.1"/>
    <property type="molecule type" value="Genomic_DNA"/>
</dbReference>
<protein>
    <submittedName>
        <fullName evidence="1">7958_t:CDS:1</fullName>
    </submittedName>
</protein>
<accession>A0ACA9KXC1</accession>
<keyword evidence="2" id="KW-1185">Reference proteome</keyword>
<feature type="non-terminal residue" evidence="1">
    <location>
        <position position="1"/>
    </location>
</feature>
<name>A0ACA9KXC1_9GLOM</name>
<gene>
    <name evidence="1" type="ORF">DHETER_LOCUS2916</name>
</gene>
<dbReference type="Proteomes" id="UP000789702">
    <property type="component" value="Unassembled WGS sequence"/>
</dbReference>
<organism evidence="1 2">
    <name type="scientific">Dentiscutata heterogama</name>
    <dbReference type="NCBI Taxonomy" id="1316150"/>
    <lineage>
        <taxon>Eukaryota</taxon>
        <taxon>Fungi</taxon>
        <taxon>Fungi incertae sedis</taxon>
        <taxon>Mucoromycota</taxon>
        <taxon>Glomeromycotina</taxon>
        <taxon>Glomeromycetes</taxon>
        <taxon>Diversisporales</taxon>
        <taxon>Gigasporaceae</taxon>
        <taxon>Dentiscutata</taxon>
    </lineage>
</organism>